<gene>
    <name evidence="2" type="ORF">FJR45_04425</name>
</gene>
<dbReference type="Pfam" id="PF10543">
    <property type="entry name" value="ORF6N"/>
    <property type="match status" value="1"/>
</dbReference>
<dbReference type="RefSeq" id="WP_193151526.1">
    <property type="nucleotide sequence ID" value="NZ_CP041235.1"/>
</dbReference>
<keyword evidence="3" id="KW-1185">Reference proteome</keyword>
<reference evidence="2 3" key="1">
    <citation type="submission" date="2019-06" db="EMBL/GenBank/DDBJ databases">
        <title>Sulfurimonas gotlandica sp. nov., a chemoautotrophic and psychrotolerant epsilonproteobacterium isolated from a pelagic redoxcline, and an emended description of the genus Sulfurimonas.</title>
        <authorList>
            <person name="Wang S."/>
            <person name="Jiang L."/>
            <person name="Shao Z."/>
        </authorList>
    </citation>
    <scope>NUCLEOTIDE SEQUENCE [LARGE SCALE GENOMIC DNA]</scope>
    <source>
        <strain evidence="2 3">S2-6</strain>
    </source>
</reference>
<name>A0A7M1B0F0_9BACT</name>
<feature type="domain" description="KilA-N DNA-binding" evidence="1">
    <location>
        <begin position="15"/>
        <end position="99"/>
    </location>
</feature>
<evidence type="ECO:0000313" key="3">
    <source>
        <dbReference type="Proteomes" id="UP000593719"/>
    </source>
</evidence>
<sequence length="262" mass="30755">MNELTIVDNIDIQDKIFTIRGVQVILDRDLAALYQVETKVFNQAVKRNIERFPEKFRFQLTKEELQNLRSQNVTFKENLITKYLPYAFTEFGVSMLSAVLKSDIAIEISIKIIESFVNMRKVMSSNTLMYQRLERIENRLSVHDEKFEKIFKAIEDKSIKPKQGIFYDGQIFDAYLFVSDLIKSAKKSIFLIDNYIDATILTLFSKNQKIEIKKFDQSHDRFLIIDEKEVYHIGASLKDLGKKWFAFSKMDINSFEIIGKLK</sequence>
<dbReference type="AlphaFoldDB" id="A0A7M1B0F0"/>
<evidence type="ECO:0000259" key="1">
    <source>
        <dbReference type="Pfam" id="PF10543"/>
    </source>
</evidence>
<protein>
    <submittedName>
        <fullName evidence="2">ORF6N domain-containing protein</fullName>
    </submittedName>
</protein>
<dbReference type="InterPro" id="IPR018873">
    <property type="entry name" value="KilA-N_DNA-bd_domain"/>
</dbReference>
<organism evidence="2 3">
    <name type="scientific">Sulfurimonas sediminis</name>
    <dbReference type="NCBI Taxonomy" id="2590020"/>
    <lineage>
        <taxon>Bacteria</taxon>
        <taxon>Pseudomonadati</taxon>
        <taxon>Campylobacterota</taxon>
        <taxon>Epsilonproteobacteria</taxon>
        <taxon>Campylobacterales</taxon>
        <taxon>Sulfurimonadaceae</taxon>
        <taxon>Sulfurimonas</taxon>
    </lineage>
</organism>
<proteinExistence type="predicted"/>
<accession>A0A7M1B0F0</accession>
<dbReference type="Proteomes" id="UP000593719">
    <property type="component" value="Chromosome"/>
</dbReference>
<evidence type="ECO:0000313" key="2">
    <source>
        <dbReference type="EMBL" id="QOP43229.1"/>
    </source>
</evidence>
<dbReference type="EMBL" id="CP041235">
    <property type="protein sequence ID" value="QOP43229.1"/>
    <property type="molecule type" value="Genomic_DNA"/>
</dbReference>
<dbReference type="KEGG" id="ssei:FJR45_04425"/>